<dbReference type="Pfam" id="PF00128">
    <property type="entry name" value="Alpha-amylase"/>
    <property type="match status" value="1"/>
</dbReference>
<feature type="domain" description="Glycosyl hydrolase family 13 catalytic" evidence="3">
    <location>
        <begin position="172"/>
        <end position="535"/>
    </location>
</feature>
<sequence>MTEKLQNNKGNGNPNFIIKAGHCRALGPTIEEDGVNFAVWCPAASAMDLLLFKYPEDPNPAVITLASPIFRSVYYWHVKVLGIKSEQIYAWRVREAIRTYKAASSHVEIGKILIDPYAKRVIFPKGYKRFQDGTMEENLATAAKSIVLNLDEYDWGLDISPRHPLNKTVIYEMHVKGFTAHPSSGVSAHLRGTYRGLIEKIPYLVELGVTAVEFLPVYQFDVHDALPGKQNYWGYSPMAFFAPHEGYSSDKSFMGPINEFRDLVKALHRHGLEVILDVVYNHTSEGDQNGPTYCYKGFDKKNYYIINQDGYYANYSGCGNTFNGNNSVVRNLIIDSLIFWKEKMHVDGFRFDLASILARDENGVPIPNSPTLLDIDSNPRLAETKIIAEPWDAGGLYQLGNIAGSKWREWNGQFRDDVRSFMRGDSGMIKRFVSRLLGSPDIYNEKEVDPQKSINFITCHDGFTLWDLVSYSEKHNEANGENGRDGNNANYSANYGCEGECDDKALNDLRLRQAKNMLALTVLSMGTPMIMMGDE</sequence>
<protein>
    <submittedName>
        <fullName evidence="4">Isoamylase</fullName>
    </submittedName>
</protein>
<proteinExistence type="inferred from homology"/>
<reference evidence="4" key="2">
    <citation type="submission" date="2021-04" db="EMBL/GenBank/DDBJ databases">
        <authorList>
            <person name="Gilroy R."/>
        </authorList>
    </citation>
    <scope>NUCLEOTIDE SEQUENCE</scope>
    <source>
        <strain evidence="4">687</strain>
    </source>
</reference>
<dbReference type="GO" id="GO:0004553">
    <property type="term" value="F:hydrolase activity, hydrolyzing O-glycosyl compounds"/>
    <property type="evidence" value="ECO:0007669"/>
    <property type="project" value="InterPro"/>
</dbReference>
<accession>A0A9E2KNJ8</accession>
<dbReference type="InterPro" id="IPR004193">
    <property type="entry name" value="Glyco_hydro_13_N"/>
</dbReference>
<dbReference type="CDD" id="cd11326">
    <property type="entry name" value="AmyAc_Glg_debranch"/>
    <property type="match status" value="1"/>
</dbReference>
<comment type="similarity">
    <text evidence="1">Belongs to the glycosyl hydrolase 13 family.</text>
</comment>
<dbReference type="Proteomes" id="UP000824150">
    <property type="component" value="Unassembled WGS sequence"/>
</dbReference>
<dbReference type="InterPro" id="IPR017853">
    <property type="entry name" value="GH"/>
</dbReference>
<comment type="caution">
    <text evidence="4">The sequence shown here is derived from an EMBL/GenBank/DDBJ whole genome shotgun (WGS) entry which is preliminary data.</text>
</comment>
<dbReference type="CDD" id="cd02856">
    <property type="entry name" value="E_set_GDE_Isoamylase_N"/>
    <property type="match status" value="1"/>
</dbReference>
<feature type="non-terminal residue" evidence="4">
    <location>
        <position position="535"/>
    </location>
</feature>
<dbReference type="Pfam" id="PF02922">
    <property type="entry name" value="CBM_48"/>
    <property type="match status" value="1"/>
</dbReference>
<gene>
    <name evidence="4" type="ORF">IAA31_02835</name>
</gene>
<evidence type="ECO:0000259" key="3">
    <source>
        <dbReference type="SMART" id="SM00642"/>
    </source>
</evidence>
<evidence type="ECO:0000256" key="1">
    <source>
        <dbReference type="ARBA" id="ARBA00008061"/>
    </source>
</evidence>
<dbReference type="Gene3D" id="3.20.20.80">
    <property type="entry name" value="Glycosidases"/>
    <property type="match status" value="1"/>
</dbReference>
<evidence type="ECO:0000313" key="5">
    <source>
        <dbReference type="Proteomes" id="UP000824150"/>
    </source>
</evidence>
<reference evidence="4" key="1">
    <citation type="journal article" date="2021" name="PeerJ">
        <title>Extensive microbial diversity within the chicken gut microbiome revealed by metagenomics and culture.</title>
        <authorList>
            <person name="Gilroy R."/>
            <person name="Ravi A."/>
            <person name="Getino M."/>
            <person name="Pursley I."/>
            <person name="Horton D.L."/>
            <person name="Alikhan N.F."/>
            <person name="Baker D."/>
            <person name="Gharbi K."/>
            <person name="Hall N."/>
            <person name="Watson M."/>
            <person name="Adriaenssens E.M."/>
            <person name="Foster-Nyarko E."/>
            <person name="Jarju S."/>
            <person name="Secka A."/>
            <person name="Antonio M."/>
            <person name="Oren A."/>
            <person name="Chaudhuri R.R."/>
            <person name="La Ragione R."/>
            <person name="Hildebrand F."/>
            <person name="Pallen M.J."/>
        </authorList>
    </citation>
    <scope>NUCLEOTIDE SEQUENCE</scope>
    <source>
        <strain evidence="4">687</strain>
    </source>
</reference>
<dbReference type="InterPro" id="IPR014756">
    <property type="entry name" value="Ig_E-set"/>
</dbReference>
<dbReference type="SMART" id="SM00642">
    <property type="entry name" value="Aamy"/>
    <property type="match status" value="1"/>
</dbReference>
<dbReference type="EMBL" id="JAHLFG010000031">
    <property type="protein sequence ID" value="MBU3826408.1"/>
    <property type="molecule type" value="Genomic_DNA"/>
</dbReference>
<dbReference type="AlphaFoldDB" id="A0A9E2KNJ8"/>
<name>A0A9E2KNJ8_9GAMM</name>
<dbReference type="InterPro" id="IPR044505">
    <property type="entry name" value="GlgX_Isoamylase_N_E_set"/>
</dbReference>
<evidence type="ECO:0000256" key="2">
    <source>
        <dbReference type="ARBA" id="ARBA00023295"/>
    </source>
</evidence>
<dbReference type="SUPFAM" id="SSF51445">
    <property type="entry name" value="(Trans)glycosidases"/>
    <property type="match status" value="1"/>
</dbReference>
<keyword evidence="2" id="KW-0378">Hydrolase</keyword>
<dbReference type="InterPro" id="IPR006047">
    <property type="entry name" value="GH13_cat_dom"/>
</dbReference>
<evidence type="ECO:0000313" key="4">
    <source>
        <dbReference type="EMBL" id="MBU3826408.1"/>
    </source>
</evidence>
<dbReference type="Gene3D" id="2.60.40.10">
    <property type="entry name" value="Immunoglobulins"/>
    <property type="match status" value="1"/>
</dbReference>
<keyword evidence="2" id="KW-0326">Glycosidase</keyword>
<organism evidence="4 5">
    <name type="scientific">Candidatus Anaerobiospirillum merdipullorum</name>
    <dbReference type="NCBI Taxonomy" id="2838450"/>
    <lineage>
        <taxon>Bacteria</taxon>
        <taxon>Pseudomonadati</taxon>
        <taxon>Pseudomonadota</taxon>
        <taxon>Gammaproteobacteria</taxon>
        <taxon>Aeromonadales</taxon>
        <taxon>Succinivibrionaceae</taxon>
        <taxon>Anaerobiospirillum</taxon>
    </lineage>
</organism>
<dbReference type="PANTHER" id="PTHR43002">
    <property type="entry name" value="GLYCOGEN DEBRANCHING ENZYME"/>
    <property type="match status" value="1"/>
</dbReference>
<dbReference type="InterPro" id="IPR013783">
    <property type="entry name" value="Ig-like_fold"/>
</dbReference>
<dbReference type="GO" id="GO:0005975">
    <property type="term" value="P:carbohydrate metabolic process"/>
    <property type="evidence" value="ECO:0007669"/>
    <property type="project" value="InterPro"/>
</dbReference>
<dbReference type="SUPFAM" id="SSF81296">
    <property type="entry name" value="E set domains"/>
    <property type="match status" value="1"/>
</dbReference>